<gene>
    <name evidence="2" type="ORF">RZ57_00160</name>
</gene>
<organism evidence="2 3">
    <name type="scientific">Haemophilus ducreyi</name>
    <dbReference type="NCBI Taxonomy" id="730"/>
    <lineage>
        <taxon>Bacteria</taxon>
        <taxon>Pseudomonadati</taxon>
        <taxon>Pseudomonadota</taxon>
        <taxon>Gammaproteobacteria</taxon>
        <taxon>Pasteurellales</taxon>
        <taxon>Pasteurellaceae</taxon>
        <taxon>Haemophilus</taxon>
    </lineage>
</organism>
<dbReference type="PANTHER" id="PTHR15020">
    <property type="entry name" value="FLAVIN REDUCTASE-RELATED"/>
    <property type="match status" value="1"/>
</dbReference>
<dbReference type="InterPro" id="IPR036291">
    <property type="entry name" value="NAD(P)-bd_dom_sf"/>
</dbReference>
<name>A0AAC8ZA55_HAEDC</name>
<feature type="domain" description="NAD(P)-binding" evidence="1">
    <location>
        <begin position="6"/>
        <end position="186"/>
    </location>
</feature>
<evidence type="ECO:0000313" key="2">
    <source>
        <dbReference type="EMBL" id="AKO31675.1"/>
    </source>
</evidence>
<dbReference type="OMA" id="DPRVHGW"/>
<dbReference type="RefSeq" id="WP_010944107.1">
    <property type="nucleotide sequence ID" value="NZ_CP011218.1"/>
</dbReference>
<accession>A0AAC8ZA55</accession>
<dbReference type="EMBL" id="CP011219">
    <property type="protein sequence ID" value="AKO31675.1"/>
    <property type="molecule type" value="Genomic_DNA"/>
</dbReference>
<proteinExistence type="predicted"/>
<protein>
    <submittedName>
        <fullName evidence="2">Nucleoside-diphosphate sugar epimerase</fullName>
    </submittedName>
</protein>
<evidence type="ECO:0000313" key="3">
    <source>
        <dbReference type="Proteomes" id="UP000060132"/>
    </source>
</evidence>
<dbReference type="PANTHER" id="PTHR15020:SF45">
    <property type="entry name" value="NAD(P)-BINDING DOMAIN-CONTAINING PROTEIN"/>
    <property type="match status" value="1"/>
</dbReference>
<dbReference type="AlphaFoldDB" id="A0AAC8ZA55"/>
<dbReference type="InterPro" id="IPR016040">
    <property type="entry name" value="NAD(P)-bd_dom"/>
</dbReference>
<dbReference type="Proteomes" id="UP000060132">
    <property type="component" value="Chromosome"/>
</dbReference>
<sequence>MVLLFGANGLAGRQLLTQAVGLQIVSVLRQPSEDPFFSQRQTVIADVMNQAECEAVITQTKPRVVISFIGGKKDGVRSDATGNINIINAIKKCAPTARFIFVTSMGCGEQFDELPASVKQFLGEALAEKTVAEEALRASGLNWTILRPCGLNTEQGDTFTLSDTKQLPERYMSRKALANAVLSVLDRNDVQHQIFSVTQ</sequence>
<reference evidence="2 3" key="1">
    <citation type="journal article" date="2015" name="PLoS Negl. Trop. Dis.">
        <title>Haemophilus ducreyi Cutaneous Ulcer Strains Are Nearly Identical to Class I Genital Ulcer Strains.</title>
        <authorList>
            <person name="Gangaiah D."/>
            <person name="Webb K.M."/>
            <person name="Humphreys T.L."/>
            <person name="Fortney K.R."/>
            <person name="Toh E."/>
            <person name="Tai A."/>
            <person name="Katz S.S."/>
            <person name="Pillay A."/>
            <person name="Chen C.Y."/>
            <person name="Roberts S.A."/>
            <person name="Munson R.S.Jr."/>
            <person name="Spinola S.M."/>
        </authorList>
    </citation>
    <scope>NUCLEOTIDE SEQUENCE [LARGE SCALE GENOMIC DNA]</scope>
    <source>
        <strain evidence="3">CLU2</strain>
    </source>
</reference>
<dbReference type="Gene3D" id="3.40.50.720">
    <property type="entry name" value="NAD(P)-binding Rossmann-like Domain"/>
    <property type="match status" value="1"/>
</dbReference>
<dbReference type="SUPFAM" id="SSF51735">
    <property type="entry name" value="NAD(P)-binding Rossmann-fold domains"/>
    <property type="match status" value="1"/>
</dbReference>
<evidence type="ECO:0000259" key="1">
    <source>
        <dbReference type="Pfam" id="PF13460"/>
    </source>
</evidence>
<dbReference type="Pfam" id="PF13460">
    <property type="entry name" value="NAD_binding_10"/>
    <property type="match status" value="1"/>
</dbReference>